<feature type="coiled-coil region" evidence="1">
    <location>
        <begin position="143"/>
        <end position="241"/>
    </location>
</feature>
<feature type="coiled-coil region" evidence="1">
    <location>
        <begin position="282"/>
        <end position="326"/>
    </location>
</feature>
<comment type="caution">
    <text evidence="2">The sequence shown here is derived from an EMBL/GenBank/DDBJ whole genome shotgun (WGS) entry which is preliminary data.</text>
</comment>
<keyword evidence="3" id="KW-1185">Reference proteome</keyword>
<proteinExistence type="predicted"/>
<organism evidence="2 3">
    <name type="scientific">Tetrabaena socialis</name>
    <dbReference type="NCBI Taxonomy" id="47790"/>
    <lineage>
        <taxon>Eukaryota</taxon>
        <taxon>Viridiplantae</taxon>
        <taxon>Chlorophyta</taxon>
        <taxon>core chlorophytes</taxon>
        <taxon>Chlorophyceae</taxon>
        <taxon>CS clade</taxon>
        <taxon>Chlamydomonadales</taxon>
        <taxon>Tetrabaenaceae</taxon>
        <taxon>Tetrabaena</taxon>
    </lineage>
</organism>
<name>A0A2J8AG39_9CHLO</name>
<sequence length="419" mass="45031">MSADTASAATVVVRRSAGGKAETASIKTSTELDVIDRLLHRAVELLNRAPSSLAPWKGKADARKRVATAEALGVERQQLQTLLRGLLDQADSHRNEAEVAVNRLMKADQAMREAQAAKVAAETSLQSTHAAAAQKVNLRDEQINLRDEQISALQAQVQALETEKSELQATIANSAQSATLQATIAKSAQDSGSAKLKQTTKELAEVTAEYQRVADVAEREIRRLQMELKKSEEAREAAVQHANQETASALADKTLQYKTLQRRYDSMKVMAETSKDAAAAAKKQVEEMAMQQAKAVDAAEAQARRLTELKGARDTATAEREALRSEHLMLHSAFVAAGGVDTQVVALLQAASKQGGTESGTRSALRARQGVCLHARPCGTAQDVNKVVPVPYTDAAQLVAAVREQNLFVCTTCLADGLF</sequence>
<dbReference type="Proteomes" id="UP000236333">
    <property type="component" value="Unassembled WGS sequence"/>
</dbReference>
<dbReference type="AlphaFoldDB" id="A0A2J8AG39"/>
<gene>
    <name evidence="2" type="ORF">TSOC_001695</name>
</gene>
<dbReference type="OrthoDB" id="543692at2759"/>
<accession>A0A2J8AG39</accession>
<evidence type="ECO:0000256" key="1">
    <source>
        <dbReference type="SAM" id="Coils"/>
    </source>
</evidence>
<dbReference type="EMBL" id="PGGS01000029">
    <property type="protein sequence ID" value="PNH11481.1"/>
    <property type="molecule type" value="Genomic_DNA"/>
</dbReference>
<protein>
    <submittedName>
        <fullName evidence="2">Uncharacterized protein</fullName>
    </submittedName>
</protein>
<evidence type="ECO:0000313" key="2">
    <source>
        <dbReference type="EMBL" id="PNH11481.1"/>
    </source>
</evidence>
<keyword evidence="1" id="KW-0175">Coiled coil</keyword>
<reference evidence="2 3" key="1">
    <citation type="journal article" date="2017" name="Mol. Biol. Evol.">
        <title>The 4-celled Tetrabaena socialis nuclear genome reveals the essential components for genetic control of cell number at the origin of multicellularity in the volvocine lineage.</title>
        <authorList>
            <person name="Featherston J."/>
            <person name="Arakaki Y."/>
            <person name="Hanschen E.R."/>
            <person name="Ferris P.J."/>
            <person name="Michod R.E."/>
            <person name="Olson B.J.S.C."/>
            <person name="Nozaki H."/>
            <person name="Durand P.M."/>
        </authorList>
    </citation>
    <scope>NUCLEOTIDE SEQUENCE [LARGE SCALE GENOMIC DNA]</scope>
    <source>
        <strain evidence="2 3">NIES-571</strain>
    </source>
</reference>
<evidence type="ECO:0000313" key="3">
    <source>
        <dbReference type="Proteomes" id="UP000236333"/>
    </source>
</evidence>